<dbReference type="SUPFAM" id="SSF52540">
    <property type="entry name" value="P-loop containing nucleoside triphosphate hydrolases"/>
    <property type="match status" value="1"/>
</dbReference>
<keyword evidence="6 8" id="KW-1133">Transmembrane helix</keyword>
<feature type="transmembrane region" description="Helical" evidence="8">
    <location>
        <begin position="211"/>
        <end position="233"/>
    </location>
</feature>
<dbReference type="PROSITE" id="PS50929">
    <property type="entry name" value="ABC_TM1F"/>
    <property type="match status" value="1"/>
</dbReference>
<keyword evidence="7 8" id="KW-0472">Membrane</keyword>
<dbReference type="FunFam" id="3.40.50.300:FF:000287">
    <property type="entry name" value="Multidrug ABC transporter ATP-binding protein"/>
    <property type="match status" value="1"/>
</dbReference>
<dbReference type="Gene3D" id="1.20.1560.10">
    <property type="entry name" value="ABC transporter type 1, transmembrane domain"/>
    <property type="match status" value="1"/>
</dbReference>
<evidence type="ECO:0000313" key="12">
    <source>
        <dbReference type="Proteomes" id="UP000250369"/>
    </source>
</evidence>
<dbReference type="GO" id="GO:0016887">
    <property type="term" value="F:ATP hydrolysis activity"/>
    <property type="evidence" value="ECO:0007669"/>
    <property type="project" value="InterPro"/>
</dbReference>
<comment type="caution">
    <text evidence="11">The sequence shown here is derived from an EMBL/GenBank/DDBJ whole genome shotgun (WGS) entry which is preliminary data.</text>
</comment>
<name>A0A329MCP0_9BACL</name>
<dbReference type="CDD" id="cd18544">
    <property type="entry name" value="ABC_6TM_TmrA_like"/>
    <property type="match status" value="1"/>
</dbReference>
<dbReference type="InterPro" id="IPR003439">
    <property type="entry name" value="ABC_transporter-like_ATP-bd"/>
</dbReference>
<dbReference type="InterPro" id="IPR003593">
    <property type="entry name" value="AAA+_ATPase"/>
</dbReference>
<sequence>MLAVAVFAELCGPFIAKTMIDTHILGIEKPWYEITAPTGVGDAGNTIDPDDIVGYRDKQYVRSDKLPKGAEAGREVRVIQTGKHFVFVNEPLRFDGERSLTDGSLVVRKDGKVASYAVQTLSPGELFAFYKPEVRGLIELAGLYLLLLAVASAFHYGQKYFLQTAANRIVQKLRLDLYKQIQRLPINYFDNMPAGKVVSRVTNDTEAVKDLFVSVLTQFFSGAINMIGIYAALFLLSPRLAAICLVIIPLLVAWIWLYRKYAGRYNQIIRARISDLNGIINESIQGMTVIRAFRRQKQTMDEFEALNTEYFVYQNKMQHLNALTSFNLVNVLKNFAFAGVVWYFGGGSFTFGGAITFGVLYAFIDYLGRLFQPLNGMVNQLGMLEQARIAAQRVFELIDEQGTDVAQGQLPRYQGNVRFDNVWFAYKDDYVLRGISFEAKQGQTVALVGHTGSGKSSIMNLLFRFYDPQRGTITIDGQDTSAIPKQPLREHMGIVLQDPYLFTGTVASNVSLNDPAISRAQVAQALNDVGGAQILAGLPKGYDEPVLEKGATLSAGQRQLISFARALAFNPAILILDEATSSIDTETEAVIQNALEVLKKGRTTFIIAHRLSTIRSADLILVLHRGEIVERGTHESLLGLQGRYAQMYRLQQGAS</sequence>
<dbReference type="InterPro" id="IPR027417">
    <property type="entry name" value="P-loop_NTPase"/>
</dbReference>
<dbReference type="Pfam" id="PF00664">
    <property type="entry name" value="ABC_membrane"/>
    <property type="match status" value="1"/>
</dbReference>
<evidence type="ECO:0000256" key="1">
    <source>
        <dbReference type="ARBA" id="ARBA00004651"/>
    </source>
</evidence>
<evidence type="ECO:0000256" key="5">
    <source>
        <dbReference type="ARBA" id="ARBA00022840"/>
    </source>
</evidence>
<dbReference type="GO" id="GO:0005524">
    <property type="term" value="F:ATP binding"/>
    <property type="evidence" value="ECO:0007669"/>
    <property type="project" value="UniProtKB-KW"/>
</dbReference>
<dbReference type="PROSITE" id="PS50893">
    <property type="entry name" value="ABC_TRANSPORTER_2"/>
    <property type="match status" value="1"/>
</dbReference>
<organism evidence="11 12">
    <name type="scientific">Paenibacillus contaminans</name>
    <dbReference type="NCBI Taxonomy" id="450362"/>
    <lineage>
        <taxon>Bacteria</taxon>
        <taxon>Bacillati</taxon>
        <taxon>Bacillota</taxon>
        <taxon>Bacilli</taxon>
        <taxon>Bacillales</taxon>
        <taxon>Paenibacillaceae</taxon>
        <taxon>Paenibacillus</taxon>
    </lineage>
</organism>
<evidence type="ECO:0000313" key="11">
    <source>
        <dbReference type="EMBL" id="RAV17438.1"/>
    </source>
</evidence>
<comment type="subcellular location">
    <subcellularLocation>
        <location evidence="1">Cell membrane</location>
        <topology evidence="1">Multi-pass membrane protein</topology>
    </subcellularLocation>
</comment>
<reference evidence="11 12" key="1">
    <citation type="journal article" date="2009" name="Int. J. Syst. Evol. Microbiol.">
        <title>Paenibacillus contaminans sp. nov., isolated from a contaminated laboratory plate.</title>
        <authorList>
            <person name="Chou J.H."/>
            <person name="Lee J.H."/>
            <person name="Lin M.C."/>
            <person name="Chang P.S."/>
            <person name="Arun A.B."/>
            <person name="Young C.C."/>
            <person name="Chen W.M."/>
        </authorList>
    </citation>
    <scope>NUCLEOTIDE SEQUENCE [LARGE SCALE GENOMIC DNA]</scope>
    <source>
        <strain evidence="11 12">CKOBP-6</strain>
    </source>
</reference>
<dbReference type="SUPFAM" id="SSF90123">
    <property type="entry name" value="ABC transporter transmembrane region"/>
    <property type="match status" value="1"/>
</dbReference>
<gene>
    <name evidence="11" type="ORF">DQG23_27165</name>
</gene>
<dbReference type="AlphaFoldDB" id="A0A329MCP0"/>
<evidence type="ECO:0000256" key="2">
    <source>
        <dbReference type="ARBA" id="ARBA00022448"/>
    </source>
</evidence>
<dbReference type="PANTHER" id="PTHR24221">
    <property type="entry name" value="ATP-BINDING CASSETTE SUB-FAMILY B"/>
    <property type="match status" value="1"/>
</dbReference>
<keyword evidence="3 8" id="KW-0812">Transmembrane</keyword>
<dbReference type="PROSITE" id="PS00211">
    <property type="entry name" value="ABC_TRANSPORTER_1"/>
    <property type="match status" value="1"/>
</dbReference>
<protein>
    <submittedName>
        <fullName evidence="11">Multidrug ABC transporter permease</fullName>
    </submittedName>
</protein>
<dbReference type="InterPro" id="IPR036640">
    <property type="entry name" value="ABC1_TM_sf"/>
</dbReference>
<evidence type="ECO:0000256" key="3">
    <source>
        <dbReference type="ARBA" id="ARBA00022692"/>
    </source>
</evidence>
<evidence type="ECO:0000256" key="7">
    <source>
        <dbReference type="ARBA" id="ARBA00023136"/>
    </source>
</evidence>
<feature type="domain" description="ABC transmembrane type-1" evidence="10">
    <location>
        <begin position="128"/>
        <end position="386"/>
    </location>
</feature>
<dbReference type="PANTHER" id="PTHR24221:SF430">
    <property type="entry name" value="MULTIDRUG RESISTANCE ABC TRANSPORTER ATP-BINDING_PERMEASE PROTEIN YHEH-RELATED"/>
    <property type="match status" value="1"/>
</dbReference>
<feature type="transmembrane region" description="Helical" evidence="8">
    <location>
        <begin position="137"/>
        <end position="157"/>
    </location>
</feature>
<dbReference type="GO" id="GO:0005886">
    <property type="term" value="C:plasma membrane"/>
    <property type="evidence" value="ECO:0007669"/>
    <property type="project" value="UniProtKB-SubCell"/>
</dbReference>
<feature type="transmembrane region" description="Helical" evidence="8">
    <location>
        <begin position="240"/>
        <end position="257"/>
    </location>
</feature>
<proteinExistence type="predicted"/>
<keyword evidence="4" id="KW-0547">Nucleotide-binding</keyword>
<feature type="transmembrane region" description="Helical" evidence="8">
    <location>
        <begin position="340"/>
        <end position="364"/>
    </location>
</feature>
<keyword evidence="5" id="KW-0067">ATP-binding</keyword>
<dbReference type="InterPro" id="IPR039421">
    <property type="entry name" value="Type_1_exporter"/>
</dbReference>
<dbReference type="SMART" id="SM00382">
    <property type="entry name" value="AAA"/>
    <property type="match status" value="1"/>
</dbReference>
<accession>A0A329MCP0</accession>
<feature type="domain" description="ABC transporter" evidence="9">
    <location>
        <begin position="417"/>
        <end position="650"/>
    </location>
</feature>
<evidence type="ECO:0000256" key="6">
    <source>
        <dbReference type="ARBA" id="ARBA00022989"/>
    </source>
</evidence>
<dbReference type="CDD" id="cd03254">
    <property type="entry name" value="ABCC_Glucan_exporter_like"/>
    <property type="match status" value="1"/>
</dbReference>
<dbReference type="EMBL" id="QMFB01000019">
    <property type="protein sequence ID" value="RAV17438.1"/>
    <property type="molecule type" value="Genomic_DNA"/>
</dbReference>
<dbReference type="RefSeq" id="WP_113034289.1">
    <property type="nucleotide sequence ID" value="NZ_QMFB01000019.1"/>
</dbReference>
<evidence type="ECO:0000259" key="9">
    <source>
        <dbReference type="PROSITE" id="PS50893"/>
    </source>
</evidence>
<dbReference type="GO" id="GO:0140359">
    <property type="term" value="F:ABC-type transporter activity"/>
    <property type="evidence" value="ECO:0007669"/>
    <property type="project" value="InterPro"/>
</dbReference>
<keyword evidence="12" id="KW-1185">Reference proteome</keyword>
<dbReference type="OrthoDB" id="9770415at2"/>
<evidence type="ECO:0000256" key="8">
    <source>
        <dbReference type="SAM" id="Phobius"/>
    </source>
</evidence>
<dbReference type="Gene3D" id="3.40.50.300">
    <property type="entry name" value="P-loop containing nucleotide triphosphate hydrolases"/>
    <property type="match status" value="1"/>
</dbReference>
<dbReference type="GO" id="GO:0034040">
    <property type="term" value="F:ATPase-coupled lipid transmembrane transporter activity"/>
    <property type="evidence" value="ECO:0007669"/>
    <property type="project" value="TreeGrafter"/>
</dbReference>
<evidence type="ECO:0000256" key="4">
    <source>
        <dbReference type="ARBA" id="ARBA00022741"/>
    </source>
</evidence>
<dbReference type="Pfam" id="PF00005">
    <property type="entry name" value="ABC_tran"/>
    <property type="match status" value="1"/>
</dbReference>
<dbReference type="InterPro" id="IPR011527">
    <property type="entry name" value="ABC1_TM_dom"/>
</dbReference>
<keyword evidence="2" id="KW-0813">Transport</keyword>
<dbReference type="Proteomes" id="UP000250369">
    <property type="component" value="Unassembled WGS sequence"/>
</dbReference>
<evidence type="ECO:0000259" key="10">
    <source>
        <dbReference type="PROSITE" id="PS50929"/>
    </source>
</evidence>
<dbReference type="InterPro" id="IPR017871">
    <property type="entry name" value="ABC_transporter-like_CS"/>
</dbReference>